<dbReference type="InterPro" id="IPR005843">
    <property type="entry name" value="A-D-PHexomutase_C"/>
</dbReference>
<dbReference type="PANTHER" id="PTHR42946:SF1">
    <property type="entry name" value="PHOSPHOGLUCOMUTASE (ALPHA-D-GLUCOSE-1,6-BISPHOSPHATE-DEPENDENT)"/>
    <property type="match status" value="1"/>
</dbReference>
<dbReference type="PANTHER" id="PTHR42946">
    <property type="entry name" value="PHOSPHOHEXOSE MUTASE"/>
    <property type="match status" value="1"/>
</dbReference>
<feature type="domain" description="Alpha-D-phosphohexomutase alpha/beta/alpha" evidence="10">
    <location>
        <begin position="4"/>
        <end position="135"/>
    </location>
</feature>
<evidence type="ECO:0000256" key="8">
    <source>
        <dbReference type="RuleBase" id="RU004327"/>
    </source>
</evidence>
<dbReference type="Pfam" id="PF02878">
    <property type="entry name" value="PGM_PMM_I"/>
    <property type="match status" value="1"/>
</dbReference>
<dbReference type="InterPro" id="IPR005841">
    <property type="entry name" value="Alpha-D-phosphohexomutase_SF"/>
</dbReference>
<dbReference type="Gene3D" id="3.40.120.10">
    <property type="entry name" value="Alpha-D-Glucose-1,6-Bisphosphate, subunit A, domain 3"/>
    <property type="match status" value="3"/>
</dbReference>
<evidence type="ECO:0000259" key="11">
    <source>
        <dbReference type="Pfam" id="PF02879"/>
    </source>
</evidence>
<reference evidence="13 14" key="1">
    <citation type="submission" date="2019-02" db="EMBL/GenBank/DDBJ databases">
        <title>Marinobacter halodurans sp. nov., a marine bacterium isolated from sea tidal flat.</title>
        <authorList>
            <person name="Yoo Y."/>
            <person name="Lee D.W."/>
            <person name="Kim B.S."/>
            <person name="Kim J.-J."/>
        </authorList>
    </citation>
    <scope>NUCLEOTIDE SEQUENCE [LARGE SCALE GENOMIC DNA]</scope>
    <source>
        <strain evidence="13 14">YJ-S3-2</strain>
    </source>
</reference>
<dbReference type="PROSITE" id="PS00710">
    <property type="entry name" value="PGM_PMM"/>
    <property type="match status" value="1"/>
</dbReference>
<feature type="active site" description="Phosphoserine intermediate" evidence="6">
    <location>
        <position position="103"/>
    </location>
</feature>
<comment type="similarity">
    <text evidence="1 6 7">Belongs to the phosphohexose mutase family.</text>
</comment>
<dbReference type="Pfam" id="PF00408">
    <property type="entry name" value="PGM_PMM_IV"/>
    <property type="match status" value="1"/>
</dbReference>
<dbReference type="EMBL" id="SJDL01000049">
    <property type="protein sequence ID" value="TBW48419.1"/>
    <property type="molecule type" value="Genomic_DNA"/>
</dbReference>
<feature type="modified residue" description="Phosphoserine" evidence="6">
    <location>
        <position position="103"/>
    </location>
</feature>
<dbReference type="NCBIfam" id="NF008139">
    <property type="entry name" value="PRK10887.1"/>
    <property type="match status" value="1"/>
</dbReference>
<dbReference type="InterPro" id="IPR005845">
    <property type="entry name" value="A-D-PHexomutase_a/b/a-II"/>
</dbReference>
<dbReference type="Pfam" id="PF02880">
    <property type="entry name" value="PGM_PMM_III"/>
    <property type="match status" value="1"/>
</dbReference>
<keyword evidence="5 6" id="KW-0413">Isomerase</keyword>
<evidence type="ECO:0000259" key="10">
    <source>
        <dbReference type="Pfam" id="PF02878"/>
    </source>
</evidence>
<feature type="binding site" evidence="6">
    <location>
        <position position="242"/>
    </location>
    <ligand>
        <name>Mg(2+)</name>
        <dbReference type="ChEBI" id="CHEBI:18420"/>
    </ligand>
</feature>
<comment type="catalytic activity">
    <reaction evidence="6 8">
        <text>alpha-D-glucosamine 1-phosphate = D-glucosamine 6-phosphate</text>
        <dbReference type="Rhea" id="RHEA:23424"/>
        <dbReference type="ChEBI" id="CHEBI:58516"/>
        <dbReference type="ChEBI" id="CHEBI:58725"/>
        <dbReference type="EC" id="5.4.2.10"/>
    </reaction>
</comment>
<feature type="domain" description="Alpha-D-phosphohexomutase C-terminal" evidence="9">
    <location>
        <begin position="374"/>
        <end position="439"/>
    </location>
</feature>
<dbReference type="Gene3D" id="3.30.310.50">
    <property type="entry name" value="Alpha-D-phosphohexomutase, C-terminal domain"/>
    <property type="match status" value="1"/>
</dbReference>
<keyword evidence="4 6" id="KW-0460">Magnesium</keyword>
<dbReference type="InterPro" id="IPR050060">
    <property type="entry name" value="Phosphoglucosamine_mutase"/>
</dbReference>
<evidence type="ECO:0000256" key="3">
    <source>
        <dbReference type="ARBA" id="ARBA00022723"/>
    </source>
</evidence>
<feature type="binding site" evidence="6">
    <location>
        <position position="244"/>
    </location>
    <ligand>
        <name>Mg(2+)</name>
        <dbReference type="ChEBI" id="CHEBI:18420"/>
    </ligand>
</feature>
<dbReference type="GO" id="GO:0008966">
    <property type="term" value="F:phosphoglucosamine mutase activity"/>
    <property type="evidence" value="ECO:0007669"/>
    <property type="project" value="UniProtKB-EC"/>
</dbReference>
<dbReference type="CDD" id="cd05802">
    <property type="entry name" value="GlmM"/>
    <property type="match status" value="1"/>
</dbReference>
<proteinExistence type="inferred from homology"/>
<protein>
    <recommendedName>
        <fullName evidence="6 8">Phosphoglucosamine mutase</fullName>
        <ecNumber evidence="6 8">5.4.2.10</ecNumber>
    </recommendedName>
</protein>
<name>A0ABY1ZEE7_9GAMM</name>
<keyword evidence="2 6" id="KW-0597">Phosphoprotein</keyword>
<evidence type="ECO:0000256" key="4">
    <source>
        <dbReference type="ARBA" id="ARBA00022842"/>
    </source>
</evidence>
<evidence type="ECO:0000313" key="13">
    <source>
        <dbReference type="EMBL" id="TBW48419.1"/>
    </source>
</evidence>
<dbReference type="HAMAP" id="MF_01554_B">
    <property type="entry name" value="GlmM_B"/>
    <property type="match status" value="1"/>
</dbReference>
<comment type="PTM">
    <text evidence="6">Activated by phosphorylation.</text>
</comment>
<dbReference type="SUPFAM" id="SSF53738">
    <property type="entry name" value="Phosphoglucomutase, first 3 domains"/>
    <property type="match status" value="3"/>
</dbReference>
<evidence type="ECO:0000256" key="7">
    <source>
        <dbReference type="RuleBase" id="RU004326"/>
    </source>
</evidence>
<dbReference type="InterPro" id="IPR005846">
    <property type="entry name" value="A-D-PHexomutase_a/b/a-III"/>
</dbReference>
<feature type="binding site" evidence="6">
    <location>
        <position position="246"/>
    </location>
    <ligand>
        <name>Mg(2+)</name>
        <dbReference type="ChEBI" id="CHEBI:18420"/>
    </ligand>
</feature>
<accession>A0ABY1ZEE7</accession>
<dbReference type="Proteomes" id="UP000313645">
    <property type="component" value="Unassembled WGS sequence"/>
</dbReference>
<evidence type="ECO:0000256" key="2">
    <source>
        <dbReference type="ARBA" id="ARBA00022553"/>
    </source>
</evidence>
<feature type="binding site" description="via phosphate group" evidence="6">
    <location>
        <position position="103"/>
    </location>
    <ligand>
        <name>Mg(2+)</name>
        <dbReference type="ChEBI" id="CHEBI:18420"/>
    </ligand>
</feature>
<dbReference type="SUPFAM" id="SSF55957">
    <property type="entry name" value="Phosphoglucomutase, C-terminal domain"/>
    <property type="match status" value="1"/>
</dbReference>
<feature type="domain" description="Alpha-D-phosphohexomutase alpha/beta/alpha" evidence="11">
    <location>
        <begin position="158"/>
        <end position="255"/>
    </location>
</feature>
<dbReference type="Pfam" id="PF02879">
    <property type="entry name" value="PGM_PMM_II"/>
    <property type="match status" value="1"/>
</dbReference>
<dbReference type="InterPro" id="IPR016066">
    <property type="entry name" value="A-D-PHexomutase_CS"/>
</dbReference>
<dbReference type="EC" id="5.4.2.10" evidence="6 8"/>
<comment type="cofactor">
    <cofactor evidence="6">
        <name>Mg(2+)</name>
        <dbReference type="ChEBI" id="CHEBI:18420"/>
    </cofactor>
    <text evidence="6">Binds 1 Mg(2+) ion per subunit.</text>
</comment>
<sequence length="448" mass="48327">MSERKYFGTDGIRGHVGAAPITPDFMLKLGWAAGQAFKQDGQRNRVLIGKDTRLSGYMFESALEAGLSAAGVDVSLLGPMPTPAIAYLTRTFRASAGIVISASHNPHEDNGIKFFSPQGTKLNDAVEAEIESWLDRDIEVCAPRELGKASRIDDAPGRYVEFCKSTVPNDFTLEGMRIVLDCAHGATYHVAPKVFRELGATISVIGNNPDGLNINLKVGSTHLDALRDKVIEEQADLGIAFDGDGDRVLMIDRDGSMIDGDELMFMIAAQRQVDGRLQGGVVGTLMTNLGVELALKERNIPFERAQVGDRYVMERLVANGWQIGGEGSGHLVVRDCTTTGDGIVSALQVLLAAWRSGETVSALRRGMNRLPQVLINVRVAERFDPLARPDIAEAVKAAEAAMGATGRVLLRASGTEPLIRVMTEGQDETEMRQWAEKLAGVVKASPSV</sequence>
<feature type="domain" description="Alpha-D-phosphohexomutase alpha/beta/alpha" evidence="12">
    <location>
        <begin position="259"/>
        <end position="364"/>
    </location>
</feature>
<keyword evidence="14" id="KW-1185">Reference proteome</keyword>
<dbReference type="PRINTS" id="PR00509">
    <property type="entry name" value="PGMPMM"/>
</dbReference>
<gene>
    <name evidence="6" type="primary">glmM</name>
    <name evidence="13" type="ORF">EZI54_21345</name>
</gene>
<dbReference type="InterPro" id="IPR005844">
    <property type="entry name" value="A-D-PHexomutase_a/b/a-I"/>
</dbReference>
<dbReference type="RefSeq" id="WP_131483912.1">
    <property type="nucleotide sequence ID" value="NZ_SJDL01000049.1"/>
</dbReference>
<evidence type="ECO:0000259" key="9">
    <source>
        <dbReference type="Pfam" id="PF00408"/>
    </source>
</evidence>
<comment type="caution">
    <text evidence="13">The sequence shown here is derived from an EMBL/GenBank/DDBJ whole genome shotgun (WGS) entry which is preliminary data.</text>
</comment>
<evidence type="ECO:0000256" key="5">
    <source>
        <dbReference type="ARBA" id="ARBA00023235"/>
    </source>
</evidence>
<evidence type="ECO:0000259" key="12">
    <source>
        <dbReference type="Pfam" id="PF02880"/>
    </source>
</evidence>
<comment type="function">
    <text evidence="6 8">Catalyzes the conversion of glucosamine-6-phosphate to glucosamine-1-phosphate.</text>
</comment>
<organism evidence="13 14">
    <name type="scientific">Marinobacter halodurans</name>
    <dbReference type="NCBI Taxonomy" id="2528979"/>
    <lineage>
        <taxon>Bacteria</taxon>
        <taxon>Pseudomonadati</taxon>
        <taxon>Pseudomonadota</taxon>
        <taxon>Gammaproteobacteria</taxon>
        <taxon>Pseudomonadales</taxon>
        <taxon>Marinobacteraceae</taxon>
        <taxon>Marinobacter</taxon>
    </lineage>
</organism>
<evidence type="ECO:0000256" key="6">
    <source>
        <dbReference type="HAMAP-Rule" id="MF_01554"/>
    </source>
</evidence>
<evidence type="ECO:0000256" key="1">
    <source>
        <dbReference type="ARBA" id="ARBA00010231"/>
    </source>
</evidence>
<dbReference type="InterPro" id="IPR036900">
    <property type="entry name" value="A-D-PHexomutase_C_sf"/>
</dbReference>
<dbReference type="InterPro" id="IPR006352">
    <property type="entry name" value="GlmM_bact"/>
</dbReference>
<dbReference type="InterPro" id="IPR016055">
    <property type="entry name" value="A-D-PHexomutase_a/b/a-I/II/III"/>
</dbReference>
<dbReference type="NCBIfam" id="TIGR01455">
    <property type="entry name" value="glmM"/>
    <property type="match status" value="1"/>
</dbReference>
<evidence type="ECO:0000313" key="14">
    <source>
        <dbReference type="Proteomes" id="UP000313645"/>
    </source>
</evidence>
<keyword evidence="3 6" id="KW-0479">Metal-binding</keyword>